<evidence type="ECO:0000313" key="1">
    <source>
        <dbReference type="EMBL" id="OGF34560.1"/>
    </source>
</evidence>
<protein>
    <submittedName>
        <fullName evidence="1">Uncharacterized protein</fullName>
    </submittedName>
</protein>
<proteinExistence type="predicted"/>
<gene>
    <name evidence="1" type="ORF">A2482_01435</name>
</gene>
<organism evidence="1 2">
    <name type="scientific">Candidatus Falkowbacteria bacterium RIFOXYC2_FULL_48_21</name>
    <dbReference type="NCBI Taxonomy" id="1798005"/>
    <lineage>
        <taxon>Bacteria</taxon>
        <taxon>Candidatus Falkowiibacteriota</taxon>
    </lineage>
</organism>
<reference evidence="1 2" key="1">
    <citation type="journal article" date="2016" name="Nat. Commun.">
        <title>Thousands of microbial genomes shed light on interconnected biogeochemical processes in an aquifer system.</title>
        <authorList>
            <person name="Anantharaman K."/>
            <person name="Brown C.T."/>
            <person name="Hug L.A."/>
            <person name="Sharon I."/>
            <person name="Castelle C.J."/>
            <person name="Probst A.J."/>
            <person name="Thomas B.C."/>
            <person name="Singh A."/>
            <person name="Wilkins M.J."/>
            <person name="Karaoz U."/>
            <person name="Brodie E.L."/>
            <person name="Williams K.H."/>
            <person name="Hubbard S.S."/>
            <person name="Banfield J.F."/>
        </authorList>
    </citation>
    <scope>NUCLEOTIDE SEQUENCE [LARGE SCALE GENOMIC DNA]</scope>
</reference>
<comment type="caution">
    <text evidence="1">The sequence shown here is derived from an EMBL/GenBank/DDBJ whole genome shotgun (WGS) entry which is preliminary data.</text>
</comment>
<accession>A0A1F5T6G3</accession>
<dbReference type="Proteomes" id="UP000178656">
    <property type="component" value="Unassembled WGS sequence"/>
</dbReference>
<sequence length="141" mass="15939">MISQFVALLKMKDLLTIKGAMPALAAAVSELETIPELTQTSDGRELLANWRWLAEATEKVFDCNPAESLVGKYLAPKYQEYFVMSLIRLERAKQLESEGDCGFNKSEKIELVVKSLLNMLFEMNDYYVFSGLVEVGRQVGY</sequence>
<dbReference type="EMBL" id="MFGM01000071">
    <property type="protein sequence ID" value="OGF34560.1"/>
    <property type="molecule type" value="Genomic_DNA"/>
</dbReference>
<evidence type="ECO:0000313" key="2">
    <source>
        <dbReference type="Proteomes" id="UP000178656"/>
    </source>
</evidence>
<dbReference type="AlphaFoldDB" id="A0A1F5T6G3"/>
<name>A0A1F5T6G3_9BACT</name>